<feature type="compositionally biased region" description="Acidic residues" evidence="1">
    <location>
        <begin position="57"/>
        <end position="71"/>
    </location>
</feature>
<dbReference type="AlphaFoldDB" id="A0AAD4V2D9"/>
<protein>
    <recommendedName>
        <fullName evidence="2">Transposase-associated domain-containing protein</fullName>
    </recommendedName>
</protein>
<feature type="compositionally biased region" description="Basic and acidic residues" evidence="1">
    <location>
        <begin position="84"/>
        <end position="95"/>
    </location>
</feature>
<evidence type="ECO:0000313" key="4">
    <source>
        <dbReference type="Proteomes" id="UP001054821"/>
    </source>
</evidence>
<reference evidence="3 4" key="1">
    <citation type="journal article" date="2022" name="G3 (Bethesda)">
        <title>Whole-genome sequence and methylome profiling of the almond [Prunus dulcis (Mill.) D.A. Webb] cultivar 'Nonpareil'.</title>
        <authorList>
            <person name="D'Amico-Willman K.M."/>
            <person name="Ouma W.Z."/>
            <person name="Meulia T."/>
            <person name="Sideli G.M."/>
            <person name="Gradziel T.M."/>
            <person name="Fresnedo-Ramirez J."/>
        </authorList>
    </citation>
    <scope>NUCLEOTIDE SEQUENCE [LARGE SCALE GENOMIC DNA]</scope>
    <source>
        <strain evidence="3">Clone GOH B32 T37-40</strain>
    </source>
</reference>
<evidence type="ECO:0000256" key="1">
    <source>
        <dbReference type="SAM" id="MobiDB-lite"/>
    </source>
</evidence>
<dbReference type="Pfam" id="PF13963">
    <property type="entry name" value="Transpos_assoc"/>
    <property type="match status" value="1"/>
</dbReference>
<organism evidence="3 4">
    <name type="scientific">Prunus dulcis</name>
    <name type="common">Almond</name>
    <name type="synonym">Amygdalus dulcis</name>
    <dbReference type="NCBI Taxonomy" id="3755"/>
    <lineage>
        <taxon>Eukaryota</taxon>
        <taxon>Viridiplantae</taxon>
        <taxon>Streptophyta</taxon>
        <taxon>Embryophyta</taxon>
        <taxon>Tracheophyta</taxon>
        <taxon>Spermatophyta</taxon>
        <taxon>Magnoliopsida</taxon>
        <taxon>eudicotyledons</taxon>
        <taxon>Gunneridae</taxon>
        <taxon>Pentapetalae</taxon>
        <taxon>rosids</taxon>
        <taxon>fabids</taxon>
        <taxon>Rosales</taxon>
        <taxon>Rosaceae</taxon>
        <taxon>Amygdaloideae</taxon>
        <taxon>Amygdaleae</taxon>
        <taxon>Prunus</taxon>
    </lineage>
</organism>
<proteinExistence type="predicted"/>
<gene>
    <name evidence="3" type="ORF">L3X38_037047</name>
</gene>
<keyword evidence="4" id="KW-1185">Reference proteome</keyword>
<sequence length="95" mass="11090">MHVDKSWMQSRRSLEDYFAGVESFLNYAYNHVQSDDSKIFCPCSKCSNRYRHMRYEGEDEDSDESDESDSDNDGHDVASMQQDDDMHGLIEEGYT</sequence>
<dbReference type="InterPro" id="IPR029480">
    <property type="entry name" value="Transpos_assoc"/>
</dbReference>
<comment type="caution">
    <text evidence="3">The sequence shown here is derived from an EMBL/GenBank/DDBJ whole genome shotgun (WGS) entry which is preliminary data.</text>
</comment>
<evidence type="ECO:0000259" key="2">
    <source>
        <dbReference type="Pfam" id="PF13963"/>
    </source>
</evidence>
<feature type="region of interest" description="Disordered" evidence="1">
    <location>
        <begin position="54"/>
        <end position="95"/>
    </location>
</feature>
<dbReference type="EMBL" id="JAJFAZ020000007">
    <property type="protein sequence ID" value="KAI5317340.1"/>
    <property type="molecule type" value="Genomic_DNA"/>
</dbReference>
<accession>A0AAD4V2D9</accession>
<name>A0AAD4V2D9_PRUDU</name>
<evidence type="ECO:0000313" key="3">
    <source>
        <dbReference type="EMBL" id="KAI5317340.1"/>
    </source>
</evidence>
<feature type="domain" description="Transposase-associated" evidence="2">
    <location>
        <begin position="5"/>
        <end position="53"/>
    </location>
</feature>
<dbReference type="Proteomes" id="UP001054821">
    <property type="component" value="Chromosome 7"/>
</dbReference>